<accession>K1VXG2</accession>
<keyword evidence="1" id="KW-0812">Transmembrane</keyword>
<evidence type="ECO:0000256" key="1">
    <source>
        <dbReference type="SAM" id="Phobius"/>
    </source>
</evidence>
<keyword evidence="1" id="KW-1133">Transmembrane helix</keyword>
<proteinExistence type="predicted"/>
<feature type="transmembrane region" description="Helical" evidence="1">
    <location>
        <begin position="155"/>
        <end position="176"/>
    </location>
</feature>
<sequence>MSSSSVATPSATATAIPQVSGIPEQCYGKSALKVEDYKWNGTVAGTDSVCAANYNDITLYCCQQAGGSAAWGEKNATASAVAAAFNRVAKNANGTASPDCGLQLCKLPSDKEADFMYCQSEHGAEGSCQTKNASAAAAAGAAGDKKEEDKKESAAVRLSPAGIAMAVTFLASAVLAL</sequence>
<evidence type="ECO:0000313" key="2">
    <source>
        <dbReference type="EMBL" id="EKD04162.1"/>
    </source>
</evidence>
<evidence type="ECO:0000313" key="3">
    <source>
        <dbReference type="Proteomes" id="UP000006757"/>
    </source>
</evidence>
<comment type="caution">
    <text evidence="2">The sequence shown here is derived from an EMBL/GenBank/DDBJ whole genome shotgun (WGS) entry which is preliminary data.</text>
</comment>
<keyword evidence="3" id="KW-1185">Reference proteome</keyword>
<protein>
    <submittedName>
        <fullName evidence="2">Uncharacterized protein</fullName>
    </submittedName>
</protein>
<gene>
    <name evidence="2" type="ORF">A1Q2_01508</name>
</gene>
<dbReference type="HOGENOM" id="CLU_1526246_0_0_1"/>
<dbReference type="EMBL" id="AMBO01000233">
    <property type="protein sequence ID" value="EKD04162.1"/>
    <property type="molecule type" value="Genomic_DNA"/>
</dbReference>
<dbReference type="Proteomes" id="UP000006757">
    <property type="component" value="Unassembled WGS sequence"/>
</dbReference>
<keyword evidence="1" id="KW-0472">Membrane</keyword>
<dbReference type="InParanoid" id="K1VXG2"/>
<dbReference type="AlphaFoldDB" id="K1VXG2"/>
<organism evidence="2 3">
    <name type="scientific">Trichosporon asahii var. asahii (strain CBS 8904)</name>
    <name type="common">Yeast</name>
    <dbReference type="NCBI Taxonomy" id="1220162"/>
    <lineage>
        <taxon>Eukaryota</taxon>
        <taxon>Fungi</taxon>
        <taxon>Dikarya</taxon>
        <taxon>Basidiomycota</taxon>
        <taxon>Agaricomycotina</taxon>
        <taxon>Tremellomycetes</taxon>
        <taxon>Trichosporonales</taxon>
        <taxon>Trichosporonaceae</taxon>
        <taxon>Trichosporon</taxon>
    </lineage>
</organism>
<reference evidence="2 3" key="1">
    <citation type="journal article" date="2012" name="Eukaryot. Cell">
        <title>Genome sequence of the Trichosporon asahii environmental strain CBS 8904.</title>
        <authorList>
            <person name="Yang R.Y."/>
            <person name="Li H.T."/>
            <person name="Zhu H."/>
            <person name="Zhou G.P."/>
            <person name="Wang M."/>
            <person name="Wang L."/>
        </authorList>
    </citation>
    <scope>NUCLEOTIDE SEQUENCE [LARGE SCALE GENOMIC DNA]</scope>
    <source>
        <strain evidence="2 3">CBS 8904</strain>
    </source>
</reference>
<name>K1VXG2_TRIAC</name>